<dbReference type="Gene3D" id="3.30.2350.10">
    <property type="entry name" value="Pseudouridine synthase"/>
    <property type="match status" value="1"/>
</dbReference>
<dbReference type="GO" id="GO:0009982">
    <property type="term" value="F:pseudouridine synthase activity"/>
    <property type="evidence" value="ECO:0007669"/>
    <property type="project" value="InterPro"/>
</dbReference>
<reference evidence="2" key="1">
    <citation type="journal article" date="2013" name="Environ. Microbiol.">
        <title>Microbiota from the distal guts of lean and obese adolescents exhibit partial functional redundancy besides clear differences in community structure.</title>
        <authorList>
            <person name="Ferrer M."/>
            <person name="Ruiz A."/>
            <person name="Lanza F."/>
            <person name="Haange S.B."/>
            <person name="Oberbach A."/>
            <person name="Till H."/>
            <person name="Bargiela R."/>
            <person name="Campoy C."/>
            <person name="Segura M.T."/>
            <person name="Richter M."/>
            <person name="von Bergen M."/>
            <person name="Seifert J."/>
            <person name="Suarez A."/>
        </authorList>
    </citation>
    <scope>NUCLEOTIDE SEQUENCE</scope>
</reference>
<dbReference type="InterPro" id="IPR020103">
    <property type="entry name" value="PsdUridine_synth_cat_dom_sf"/>
</dbReference>
<dbReference type="Pfam" id="PF01509">
    <property type="entry name" value="TruB_N"/>
    <property type="match status" value="1"/>
</dbReference>
<dbReference type="InterPro" id="IPR002501">
    <property type="entry name" value="PsdUridine_synth_N"/>
</dbReference>
<name>K1SJG4_9ZZZZ</name>
<accession>K1SJG4</accession>
<dbReference type="GO" id="GO:0006396">
    <property type="term" value="P:RNA processing"/>
    <property type="evidence" value="ECO:0007669"/>
    <property type="project" value="InterPro"/>
</dbReference>
<protein>
    <submittedName>
        <fullName evidence="2">Protein containing tRNA pseudouridine synthase B</fullName>
        <ecNumber evidence="2">5.4.99.-</ecNumber>
    </submittedName>
</protein>
<evidence type="ECO:0000313" key="2">
    <source>
        <dbReference type="EMBL" id="EKC47471.1"/>
    </source>
</evidence>
<organism evidence="2">
    <name type="scientific">human gut metagenome</name>
    <dbReference type="NCBI Taxonomy" id="408170"/>
    <lineage>
        <taxon>unclassified sequences</taxon>
        <taxon>metagenomes</taxon>
        <taxon>organismal metagenomes</taxon>
    </lineage>
</organism>
<comment type="caution">
    <text evidence="2">The sequence shown here is derived from an EMBL/GenBank/DDBJ whole genome shotgun (WGS) entry which is preliminary data.</text>
</comment>
<dbReference type="GO" id="GO:0003723">
    <property type="term" value="F:RNA binding"/>
    <property type="evidence" value="ECO:0007669"/>
    <property type="project" value="InterPro"/>
</dbReference>
<evidence type="ECO:0000259" key="1">
    <source>
        <dbReference type="Pfam" id="PF01509"/>
    </source>
</evidence>
<feature type="non-terminal residue" evidence="2">
    <location>
        <position position="33"/>
    </location>
</feature>
<sequence>MYSAVSVGGKRLYELARKGVEIERKARRITVSS</sequence>
<keyword evidence="2" id="KW-0413">Isomerase</keyword>
<dbReference type="GO" id="GO:0001522">
    <property type="term" value="P:pseudouridine synthesis"/>
    <property type="evidence" value="ECO:0007669"/>
    <property type="project" value="InterPro"/>
</dbReference>
<gene>
    <name evidence="2" type="ORF">LEA_19357</name>
</gene>
<feature type="domain" description="Pseudouridine synthase II N-terminal" evidence="1">
    <location>
        <begin position="1"/>
        <end position="32"/>
    </location>
</feature>
<proteinExistence type="predicted"/>
<dbReference type="EMBL" id="AJWY01013308">
    <property type="protein sequence ID" value="EKC47471.1"/>
    <property type="molecule type" value="Genomic_DNA"/>
</dbReference>
<dbReference type="SUPFAM" id="SSF55120">
    <property type="entry name" value="Pseudouridine synthase"/>
    <property type="match status" value="1"/>
</dbReference>
<dbReference type="AlphaFoldDB" id="K1SJG4"/>
<dbReference type="EC" id="5.4.99.-" evidence="2"/>